<gene>
    <name evidence="1" type="ORF">HBA54_22940</name>
</gene>
<reference evidence="1" key="1">
    <citation type="submission" date="2020-03" db="EMBL/GenBank/DDBJ databases">
        <title>Genome of Pelagibius litoralis DSM 21314T.</title>
        <authorList>
            <person name="Wang G."/>
        </authorList>
    </citation>
    <scope>NUCLEOTIDE SEQUENCE</scope>
    <source>
        <strain evidence="1">DSM 21314</strain>
    </source>
</reference>
<dbReference type="Proteomes" id="UP000761264">
    <property type="component" value="Unassembled WGS sequence"/>
</dbReference>
<organism evidence="1 2">
    <name type="scientific">Pelagibius litoralis</name>
    <dbReference type="NCBI Taxonomy" id="374515"/>
    <lineage>
        <taxon>Bacteria</taxon>
        <taxon>Pseudomonadati</taxon>
        <taxon>Pseudomonadota</taxon>
        <taxon>Alphaproteobacteria</taxon>
        <taxon>Rhodospirillales</taxon>
        <taxon>Rhodovibrionaceae</taxon>
        <taxon>Pelagibius</taxon>
    </lineage>
</organism>
<dbReference type="EMBL" id="JAAQPH010000022">
    <property type="protein sequence ID" value="NIA71454.1"/>
    <property type="molecule type" value="Genomic_DNA"/>
</dbReference>
<evidence type="ECO:0000313" key="2">
    <source>
        <dbReference type="Proteomes" id="UP000761264"/>
    </source>
</evidence>
<dbReference type="PANTHER" id="PTHR30348:SF4">
    <property type="entry name" value="DUF72 DOMAIN-CONTAINING PROTEIN"/>
    <property type="match status" value="1"/>
</dbReference>
<protein>
    <submittedName>
        <fullName evidence="1">DUF72 domain-containing protein</fullName>
    </submittedName>
</protein>
<dbReference type="PANTHER" id="PTHR30348">
    <property type="entry name" value="UNCHARACTERIZED PROTEIN YECE"/>
    <property type="match status" value="1"/>
</dbReference>
<keyword evidence="2" id="KW-1185">Reference proteome</keyword>
<evidence type="ECO:0000313" key="1">
    <source>
        <dbReference type="EMBL" id="NIA71454.1"/>
    </source>
</evidence>
<sequence length="245" mass="28236">MKRLGSLHIGTCGWHYKHWAGPFYPADSKSSAMLKIYTQQFSSVEIDNSFYRLPSLSSLHRWKSETPDDFTFTCKASRYITHMKKLKDPARSLPAFFERIGNLGDKLKVVVFQLPPRWRCNLERLEQFLAALPSRYRCAFEFRDESWFNPAVYAALVNYGAAFCIYDLGGRRAPPEITSDFVYLRLHGPGKAYAGAYSPRRLAHLAAQIGDWRQDGLDIFVFFDNDAEGHAPRDALRLKRLLERT</sequence>
<comment type="caution">
    <text evidence="1">The sequence shown here is derived from an EMBL/GenBank/DDBJ whole genome shotgun (WGS) entry which is preliminary data.</text>
</comment>
<accession>A0A967F1N0</accession>
<dbReference type="Pfam" id="PF01904">
    <property type="entry name" value="DUF72"/>
    <property type="match status" value="1"/>
</dbReference>
<name>A0A967F1N0_9PROT</name>
<dbReference type="Gene3D" id="3.20.20.410">
    <property type="entry name" value="Protein of unknown function UPF0759"/>
    <property type="match status" value="1"/>
</dbReference>
<proteinExistence type="predicted"/>
<dbReference type="AlphaFoldDB" id="A0A967F1N0"/>
<dbReference type="SUPFAM" id="SSF117396">
    <property type="entry name" value="TM1631-like"/>
    <property type="match status" value="1"/>
</dbReference>
<dbReference type="InterPro" id="IPR036520">
    <property type="entry name" value="UPF0759_sf"/>
</dbReference>
<dbReference type="InterPro" id="IPR002763">
    <property type="entry name" value="DUF72"/>
</dbReference>
<dbReference type="RefSeq" id="WP_167229104.1">
    <property type="nucleotide sequence ID" value="NZ_JAAQPH010000022.1"/>
</dbReference>